<dbReference type="Proteomes" id="UP001518680">
    <property type="component" value="Unassembled WGS sequence"/>
</dbReference>
<evidence type="ECO:0000313" key="1">
    <source>
        <dbReference type="EMBL" id="MBM0244434.1"/>
    </source>
</evidence>
<organism evidence="1 2">
    <name type="scientific">Corynebacterium macginleyi</name>
    <dbReference type="NCBI Taxonomy" id="38290"/>
    <lineage>
        <taxon>Bacteria</taxon>
        <taxon>Bacillati</taxon>
        <taxon>Actinomycetota</taxon>
        <taxon>Actinomycetes</taxon>
        <taxon>Mycobacteriales</taxon>
        <taxon>Corynebacteriaceae</taxon>
        <taxon>Corynebacterium</taxon>
    </lineage>
</organism>
<protein>
    <submittedName>
        <fullName evidence="1">Uncharacterized protein</fullName>
    </submittedName>
</protein>
<evidence type="ECO:0000313" key="2">
    <source>
        <dbReference type="Proteomes" id="UP001518680"/>
    </source>
</evidence>
<keyword evidence="2" id="KW-1185">Reference proteome</keyword>
<dbReference type="RefSeq" id="WP_200449216.1">
    <property type="nucleotide sequence ID" value="NZ_JAACBX020000002.1"/>
</dbReference>
<name>A0ABS1Y7R3_9CORY</name>
<accession>A0ABS1Y7R3</accession>
<proteinExistence type="predicted"/>
<comment type="caution">
    <text evidence="1">The sequence shown here is derived from an EMBL/GenBank/DDBJ whole genome shotgun (WGS) entry which is preliminary data.</text>
</comment>
<dbReference type="EMBL" id="JAACBX020000002">
    <property type="protein sequence ID" value="MBM0244434.1"/>
    <property type="molecule type" value="Genomic_DNA"/>
</dbReference>
<gene>
    <name evidence="1" type="ORF">GWO63_009255</name>
</gene>
<reference evidence="1 2" key="1">
    <citation type="submission" date="2021-01" db="EMBL/GenBank/DDBJ databases">
        <title>Complete genome sequences of Corynebacterium macginleyi strains isolated from infectious keratitis.</title>
        <authorList>
            <person name="Sagerfors S."/>
            <person name="Poehlein A."/>
            <person name="Soderquist B."/>
            <person name="Bruggemann H."/>
        </authorList>
    </citation>
    <scope>NUCLEOTIDE SEQUENCE [LARGE SCALE GENOMIC DNA]</scope>
    <source>
        <strain evidence="1 2">12T220</strain>
    </source>
</reference>
<sequence length="125" mass="13686">MASGQSVLTPRFIDMAENAQFLRGEFKKIKGKEPFDLDSFDAKKRGAVLVTLFDDRNQDEVAQSERDGTYTPPRWDKGEVGLALAFNSPHEAVNGAGKAVEWGVYLPGDVGLPANRGHVVKLLRG</sequence>